<evidence type="ECO:0000256" key="5">
    <source>
        <dbReference type="ARBA" id="ARBA00058521"/>
    </source>
</evidence>
<evidence type="ECO:0000256" key="6">
    <source>
        <dbReference type="RuleBase" id="RU003718"/>
    </source>
</evidence>
<comment type="similarity">
    <text evidence="1 6">Belongs to the UDP-glycosyltransferase family.</text>
</comment>
<protein>
    <recommendedName>
        <fullName evidence="7">Glycosyltransferase</fullName>
        <ecNumber evidence="7">2.4.1.-</ecNumber>
    </recommendedName>
</protein>
<dbReference type="GO" id="GO:0098754">
    <property type="term" value="P:detoxification"/>
    <property type="evidence" value="ECO:0007669"/>
    <property type="project" value="UniProtKB-ARBA"/>
</dbReference>
<keyword evidence="9" id="KW-1185">Reference proteome</keyword>
<dbReference type="AlphaFoldDB" id="A0A4U6TNK4"/>
<dbReference type="Pfam" id="PF00201">
    <property type="entry name" value="UDPGT"/>
    <property type="match status" value="1"/>
</dbReference>
<keyword evidence="2" id="KW-0216">Detoxification</keyword>
<dbReference type="PROSITE" id="PS00375">
    <property type="entry name" value="UDPGT"/>
    <property type="match status" value="1"/>
</dbReference>
<dbReference type="OMA" id="MSEIMEG"/>
<dbReference type="GO" id="GO:0080043">
    <property type="term" value="F:quercetin 3-O-glucosyltransferase activity"/>
    <property type="evidence" value="ECO:0007669"/>
    <property type="project" value="TreeGrafter"/>
</dbReference>
<organism evidence="8 9">
    <name type="scientific">Setaria viridis</name>
    <name type="common">Green bristlegrass</name>
    <name type="synonym">Setaria italica subsp. viridis</name>
    <dbReference type="NCBI Taxonomy" id="4556"/>
    <lineage>
        <taxon>Eukaryota</taxon>
        <taxon>Viridiplantae</taxon>
        <taxon>Streptophyta</taxon>
        <taxon>Embryophyta</taxon>
        <taxon>Tracheophyta</taxon>
        <taxon>Spermatophyta</taxon>
        <taxon>Magnoliopsida</taxon>
        <taxon>Liliopsida</taxon>
        <taxon>Poales</taxon>
        <taxon>Poaceae</taxon>
        <taxon>PACMAD clade</taxon>
        <taxon>Panicoideae</taxon>
        <taxon>Panicodae</taxon>
        <taxon>Paniceae</taxon>
        <taxon>Cenchrinae</taxon>
        <taxon>Setaria</taxon>
    </lineage>
</organism>
<dbReference type="SUPFAM" id="SSF53756">
    <property type="entry name" value="UDP-Glycosyltransferase/glycogen phosphorylase"/>
    <property type="match status" value="1"/>
</dbReference>
<evidence type="ECO:0000256" key="7">
    <source>
        <dbReference type="RuleBase" id="RU362057"/>
    </source>
</evidence>
<dbReference type="Gramene" id="TKW03462">
    <property type="protein sequence ID" value="TKW03462"/>
    <property type="gene ID" value="SEVIR_7G025700v2"/>
</dbReference>
<evidence type="ECO:0000256" key="4">
    <source>
        <dbReference type="ARBA" id="ARBA00022679"/>
    </source>
</evidence>
<evidence type="ECO:0000256" key="1">
    <source>
        <dbReference type="ARBA" id="ARBA00009995"/>
    </source>
</evidence>
<keyword evidence="4 6" id="KW-0808">Transferase</keyword>
<dbReference type="GO" id="GO:0080044">
    <property type="term" value="F:quercetin 7-O-glucosyltransferase activity"/>
    <property type="evidence" value="ECO:0007669"/>
    <property type="project" value="TreeGrafter"/>
</dbReference>
<evidence type="ECO:0000313" key="8">
    <source>
        <dbReference type="EMBL" id="TKW03462.1"/>
    </source>
</evidence>
<proteinExistence type="inferred from homology"/>
<dbReference type="PANTHER" id="PTHR11926:SF1515">
    <property type="entry name" value="GLYCOSYLTRANSFERASE"/>
    <property type="match status" value="1"/>
</dbReference>
<dbReference type="PANTHER" id="PTHR11926">
    <property type="entry name" value="GLUCOSYL/GLUCURONOSYL TRANSFERASES"/>
    <property type="match status" value="1"/>
</dbReference>
<dbReference type="Gene3D" id="3.40.50.2000">
    <property type="entry name" value="Glycogen Phosphorylase B"/>
    <property type="match status" value="2"/>
</dbReference>
<comment type="function">
    <text evidence="5">Involved in the detoxification of the Fusarium mycotoxin deoxynivalenol by the transfer of glucose from UDP-D-glucose to the hydroxyl group at C-3, forming deoxynivalenol-3-O-beta-D-glucoside.</text>
</comment>
<sequence length="468" mass="50619">MDGAVTTVVVQGGAADASGAHVLLLPFPGMQGHANPMLQLGHRLAYHGLRPTLVVSRHALSTATTTSAPCPFPVATISDGFDAGRIASCPDTAKYLRRMEAAGSETLAGLLDAEARAGRPVRVLVYDSHLPWARRVARGAGVAAAAFMTQMCAVDLVYGEVWAGRAALPLADGGALRGRLGVELGPDDVPPFLEAPQWYPAFTESALSQFDGLEHADDVLVNSFRDLEPTEAEYLESTWRAKTVGPTLPSFYLDDGRLPSNKTYGFDLSASTAAPCMAWLDKQEPCSVVLASYGTVANLDTAQLEELGNGLCDSGKPFIWVLRSNEEEKLSEELGGKCKDRGLIVRFCPQLEVLSHKATGCFLTHCGWNSTIESIATGVPMVAMPQWADQPTTAKYVESAWGIGLRMRKGLVKREEVERCISEVMEGERKQEYRRNAAQLRHRAKEAMQEGGSSDKNITEFAAKYLSK</sequence>
<gene>
    <name evidence="8" type="ORF">SEVIR_7G025700v2</name>
</gene>
<evidence type="ECO:0000256" key="2">
    <source>
        <dbReference type="ARBA" id="ARBA00022575"/>
    </source>
</evidence>
<reference evidence="8" key="1">
    <citation type="submission" date="2019-03" db="EMBL/GenBank/DDBJ databases">
        <title>WGS assembly of Setaria viridis.</title>
        <authorList>
            <person name="Huang P."/>
            <person name="Jenkins J."/>
            <person name="Grimwood J."/>
            <person name="Barry K."/>
            <person name="Healey A."/>
            <person name="Mamidi S."/>
            <person name="Sreedasyam A."/>
            <person name="Shu S."/>
            <person name="Feldman M."/>
            <person name="Wu J."/>
            <person name="Yu Y."/>
            <person name="Chen C."/>
            <person name="Johnson J."/>
            <person name="Rokhsar D."/>
            <person name="Baxter I."/>
            <person name="Schmutz J."/>
            <person name="Brutnell T."/>
            <person name="Kellogg E."/>
        </authorList>
    </citation>
    <scope>NUCLEOTIDE SEQUENCE [LARGE SCALE GENOMIC DNA]</scope>
</reference>
<dbReference type="FunFam" id="3.40.50.2000:FF:000019">
    <property type="entry name" value="Glycosyltransferase"/>
    <property type="match status" value="1"/>
</dbReference>
<dbReference type="InterPro" id="IPR002213">
    <property type="entry name" value="UDP_glucos_trans"/>
</dbReference>
<dbReference type="EMBL" id="CM016558">
    <property type="protein sequence ID" value="TKW03462.1"/>
    <property type="molecule type" value="Genomic_DNA"/>
</dbReference>
<accession>A0A4U6TNK4</accession>
<dbReference type="InterPro" id="IPR035595">
    <property type="entry name" value="UDP_glycos_trans_CS"/>
</dbReference>
<evidence type="ECO:0000256" key="3">
    <source>
        <dbReference type="ARBA" id="ARBA00022676"/>
    </source>
</evidence>
<evidence type="ECO:0000313" key="9">
    <source>
        <dbReference type="Proteomes" id="UP000298652"/>
    </source>
</evidence>
<dbReference type="Proteomes" id="UP000298652">
    <property type="component" value="Chromosome 7"/>
</dbReference>
<dbReference type="CDD" id="cd03784">
    <property type="entry name" value="GT1_Gtf-like"/>
    <property type="match status" value="1"/>
</dbReference>
<keyword evidence="3 6" id="KW-0328">Glycosyltransferase</keyword>
<name>A0A4U6TNK4_SETVI</name>
<dbReference type="FunFam" id="3.40.50.2000:FF:000057">
    <property type="entry name" value="Glycosyltransferase"/>
    <property type="match status" value="1"/>
</dbReference>
<dbReference type="EC" id="2.4.1.-" evidence="7"/>